<keyword evidence="2 4" id="KW-0238">DNA-binding</keyword>
<evidence type="ECO:0000313" key="7">
    <source>
        <dbReference type="Proteomes" id="UP000019918"/>
    </source>
</evidence>
<dbReference type="PRINTS" id="PR00455">
    <property type="entry name" value="HTHTETR"/>
</dbReference>
<dbReference type="PANTHER" id="PTHR47506">
    <property type="entry name" value="TRANSCRIPTIONAL REGULATORY PROTEIN"/>
    <property type="match status" value="1"/>
</dbReference>
<accession>A0A014M262</accession>
<dbReference type="EMBL" id="JFHN01000042">
    <property type="protein sequence ID" value="EXU75936.1"/>
    <property type="molecule type" value="Genomic_DNA"/>
</dbReference>
<dbReference type="SUPFAM" id="SSF46689">
    <property type="entry name" value="Homeodomain-like"/>
    <property type="match status" value="1"/>
</dbReference>
<dbReference type="AlphaFoldDB" id="A0A014M262"/>
<evidence type="ECO:0000256" key="1">
    <source>
        <dbReference type="ARBA" id="ARBA00023015"/>
    </source>
</evidence>
<dbReference type="PROSITE" id="PS50977">
    <property type="entry name" value="HTH_TETR_2"/>
    <property type="match status" value="1"/>
</dbReference>
<dbReference type="OrthoDB" id="4541465at2"/>
<dbReference type="InterPro" id="IPR011075">
    <property type="entry name" value="TetR_C"/>
</dbReference>
<keyword evidence="3" id="KW-0804">Transcription</keyword>
<dbReference type="InterPro" id="IPR001647">
    <property type="entry name" value="HTH_TetR"/>
</dbReference>
<feature type="domain" description="HTH tetR-type" evidence="5">
    <location>
        <begin position="6"/>
        <end position="66"/>
    </location>
</feature>
<evidence type="ECO:0000259" key="5">
    <source>
        <dbReference type="PROSITE" id="PS50977"/>
    </source>
</evidence>
<gene>
    <name evidence="6" type="ORF">BG55_08315</name>
</gene>
<proteinExistence type="predicted"/>
<dbReference type="SUPFAM" id="SSF48498">
    <property type="entry name" value="Tetracyclin repressor-like, C-terminal domain"/>
    <property type="match status" value="1"/>
</dbReference>
<dbReference type="GO" id="GO:0003677">
    <property type="term" value="F:DNA binding"/>
    <property type="evidence" value="ECO:0007669"/>
    <property type="project" value="UniProtKB-UniRule"/>
</dbReference>
<comment type="caution">
    <text evidence="6">The sequence shown here is derived from an EMBL/GenBank/DDBJ whole genome shotgun (WGS) entry which is preliminary data.</text>
</comment>
<dbReference type="Gene3D" id="1.10.357.10">
    <property type="entry name" value="Tetracycline Repressor, domain 2"/>
    <property type="match status" value="1"/>
</dbReference>
<evidence type="ECO:0000313" key="6">
    <source>
        <dbReference type="EMBL" id="EXU75936.1"/>
    </source>
</evidence>
<evidence type="ECO:0000256" key="4">
    <source>
        <dbReference type="PROSITE-ProRule" id="PRU00335"/>
    </source>
</evidence>
<name>A0A014M262_9GAMM</name>
<dbReference type="STRING" id="69222.BG55_08315"/>
<dbReference type="RefSeq" id="WP_034936313.1">
    <property type="nucleotide sequence ID" value="NZ_JBHLYB010000352.1"/>
</dbReference>
<organism evidence="6 7">
    <name type="scientific">Erwinia mallotivora</name>
    <dbReference type="NCBI Taxonomy" id="69222"/>
    <lineage>
        <taxon>Bacteria</taxon>
        <taxon>Pseudomonadati</taxon>
        <taxon>Pseudomonadota</taxon>
        <taxon>Gammaproteobacteria</taxon>
        <taxon>Enterobacterales</taxon>
        <taxon>Erwiniaceae</taxon>
        <taxon>Erwinia</taxon>
    </lineage>
</organism>
<reference evidence="6 7" key="1">
    <citation type="submission" date="2014-02" db="EMBL/GenBank/DDBJ databases">
        <title>Draft genome of Erwinia mallotivora strain BT-MARDI, a papaya dieback pathogen.</title>
        <authorList>
            <person name="Redzuan R."/>
            <person name="Abu Bakar N."/>
            <person name="Badrun R."/>
            <person name="Mohd Raih M.F."/>
            <person name="Rozano L."/>
            <person name="Mat Amin N."/>
        </authorList>
    </citation>
    <scope>NUCLEOTIDE SEQUENCE [LARGE SCALE GENOMIC DNA]</scope>
    <source>
        <strain evidence="6 7">BT-MARDI</strain>
    </source>
</reference>
<dbReference type="Pfam" id="PF00440">
    <property type="entry name" value="TetR_N"/>
    <property type="match status" value="1"/>
</dbReference>
<feature type="DNA-binding region" description="H-T-H motif" evidence="4">
    <location>
        <begin position="29"/>
        <end position="48"/>
    </location>
</feature>
<evidence type="ECO:0000256" key="3">
    <source>
        <dbReference type="ARBA" id="ARBA00023163"/>
    </source>
</evidence>
<dbReference type="InterPro" id="IPR036271">
    <property type="entry name" value="Tet_transcr_reg_TetR-rel_C_sf"/>
</dbReference>
<protein>
    <submittedName>
        <fullName evidence="6">Transcriptional repressor NemR</fullName>
    </submittedName>
</protein>
<dbReference type="PANTHER" id="PTHR47506:SF6">
    <property type="entry name" value="HTH-TYPE TRANSCRIPTIONAL REPRESSOR NEMR"/>
    <property type="match status" value="1"/>
</dbReference>
<keyword evidence="7" id="KW-1185">Reference proteome</keyword>
<dbReference type="Pfam" id="PF16925">
    <property type="entry name" value="TetR_C_13"/>
    <property type="match status" value="1"/>
</dbReference>
<dbReference type="InterPro" id="IPR009057">
    <property type="entry name" value="Homeodomain-like_sf"/>
</dbReference>
<keyword evidence="1" id="KW-0805">Transcription regulation</keyword>
<dbReference type="PATRIC" id="fig|69222.5.peg.1710"/>
<sequence length="197" mass="22312">MKTTHSDTREHILITGEQLCIQRGFNGMGLIELLKVAGVPKGSFYYYFPSKEAFGVAMLERYFALYYQRFREFLENDQGNQRQRILDYYQHSLDMFCQEGLFAGCLSVKLSAEVCDLSESMRIALDTGSKSLISTLCAALKRAQLRSELQLTLPVEACAQNIYSLWLGASLQSKISRNMTPMANALLEITRMLPLPV</sequence>
<dbReference type="Proteomes" id="UP000019918">
    <property type="component" value="Unassembled WGS sequence"/>
</dbReference>
<evidence type="ECO:0000256" key="2">
    <source>
        <dbReference type="ARBA" id="ARBA00023125"/>
    </source>
</evidence>